<keyword evidence="15" id="KW-1133">Transmembrane helix</keyword>
<comment type="subcellular location">
    <subcellularLocation>
        <location evidence="1">Cell outer membrane</location>
        <topology evidence="1">Multi-pass membrane protein</topology>
    </subcellularLocation>
</comment>
<dbReference type="Gene3D" id="3.30.1950.10">
    <property type="entry name" value="wza like domain"/>
    <property type="match status" value="1"/>
</dbReference>
<dbReference type="InterPro" id="IPR049712">
    <property type="entry name" value="Poly_export"/>
</dbReference>
<dbReference type="PROSITE" id="PS51257">
    <property type="entry name" value="PROKAR_LIPOPROTEIN"/>
    <property type="match status" value="1"/>
</dbReference>
<evidence type="ECO:0000256" key="10">
    <source>
        <dbReference type="ARBA" id="ARBA00023114"/>
    </source>
</evidence>
<sequence>MKKIIFSLVVTAVIMTMTGCGSSKGFTYLENADSISFAASRGLYDARIMPKDELTITVNTTDPDAAAPFNLQVRNQLGSGKQVASGGGSLQGYLVDNSGFINFPVIGKIHVSGLTKPECEDLIKSKIQPYLARTENPVVTVRMSSYHITVLGEVSSPGVIPVSTEKMSVLEAIAQAGDLGVYGKRDNIMLIREDPTGQKHVVRLNLNDANLLNSPYYYLQQNDVLYVQPNSVKAKSSGIGSSTSLWFSFIGIVTSVASLLVSVLRK</sequence>
<keyword evidence="8" id="KW-0625">Polysaccharide transport</keyword>
<keyword evidence="13" id="KW-0998">Cell outer membrane</keyword>
<evidence type="ECO:0000313" key="19">
    <source>
        <dbReference type="Proteomes" id="UP000029578"/>
    </source>
</evidence>
<comment type="similarity">
    <text evidence="2">Belongs to the BexD/CtrA/VexA family.</text>
</comment>
<evidence type="ECO:0000256" key="15">
    <source>
        <dbReference type="SAM" id="Phobius"/>
    </source>
</evidence>
<evidence type="ECO:0000256" key="7">
    <source>
        <dbReference type="ARBA" id="ARBA00022729"/>
    </source>
</evidence>
<feature type="domain" description="SLBB" evidence="17">
    <location>
        <begin position="148"/>
        <end position="227"/>
    </location>
</feature>
<keyword evidence="6 15" id="KW-0812">Transmembrane</keyword>
<keyword evidence="10" id="KW-0626">Porin</keyword>
<dbReference type="Proteomes" id="UP000029578">
    <property type="component" value="Unassembled WGS sequence"/>
</dbReference>
<dbReference type="EMBL" id="JRNS01000081">
    <property type="protein sequence ID" value="KGF56232.1"/>
    <property type="molecule type" value="Genomic_DNA"/>
</dbReference>
<dbReference type="Gene3D" id="3.10.560.10">
    <property type="entry name" value="Outer membrane lipoprotein wza domain like"/>
    <property type="match status" value="1"/>
</dbReference>
<keyword evidence="14" id="KW-0449">Lipoprotein</keyword>
<keyword evidence="3" id="KW-0813">Transport</keyword>
<dbReference type="Pfam" id="PF22461">
    <property type="entry name" value="SLBB_2"/>
    <property type="match status" value="1"/>
</dbReference>
<keyword evidence="9" id="KW-0406">Ion transport</keyword>
<evidence type="ECO:0000256" key="14">
    <source>
        <dbReference type="ARBA" id="ARBA00023288"/>
    </source>
</evidence>
<comment type="caution">
    <text evidence="18">The sequence shown here is derived from an EMBL/GenBank/DDBJ whole genome shotgun (WGS) entry which is preliminary data.</text>
</comment>
<dbReference type="PANTHER" id="PTHR33619">
    <property type="entry name" value="POLYSACCHARIDE EXPORT PROTEIN GFCE-RELATED"/>
    <property type="match status" value="1"/>
</dbReference>
<evidence type="ECO:0000256" key="9">
    <source>
        <dbReference type="ARBA" id="ARBA00023065"/>
    </source>
</evidence>
<keyword evidence="11 15" id="KW-0472">Membrane</keyword>
<keyword evidence="7" id="KW-0732">Signal</keyword>
<keyword evidence="4" id="KW-1134">Transmembrane beta strand</keyword>
<dbReference type="GO" id="GO:0015159">
    <property type="term" value="F:polysaccharide transmembrane transporter activity"/>
    <property type="evidence" value="ECO:0007669"/>
    <property type="project" value="InterPro"/>
</dbReference>
<evidence type="ECO:0000256" key="8">
    <source>
        <dbReference type="ARBA" id="ARBA00023047"/>
    </source>
</evidence>
<dbReference type="RefSeq" id="WP_036861753.1">
    <property type="nucleotide sequence ID" value="NZ_JRNS01000081.1"/>
</dbReference>
<dbReference type="GO" id="GO:0015288">
    <property type="term" value="F:porin activity"/>
    <property type="evidence" value="ECO:0007669"/>
    <property type="project" value="UniProtKB-KW"/>
</dbReference>
<feature type="domain" description="Polysaccharide export protein N-terminal" evidence="16">
    <location>
        <begin position="44"/>
        <end position="143"/>
    </location>
</feature>
<evidence type="ECO:0000256" key="13">
    <source>
        <dbReference type="ARBA" id="ARBA00023237"/>
    </source>
</evidence>
<dbReference type="Pfam" id="PF02563">
    <property type="entry name" value="Poly_export"/>
    <property type="match status" value="1"/>
</dbReference>
<evidence type="ECO:0000256" key="3">
    <source>
        <dbReference type="ARBA" id="ARBA00022448"/>
    </source>
</evidence>
<evidence type="ECO:0000256" key="2">
    <source>
        <dbReference type="ARBA" id="ARBA00009450"/>
    </source>
</evidence>
<proteinExistence type="inferred from homology"/>
<dbReference type="AlphaFoldDB" id="A0A096CN61"/>
<dbReference type="InterPro" id="IPR003715">
    <property type="entry name" value="Poly_export_N"/>
</dbReference>
<reference evidence="18 19" key="1">
    <citation type="submission" date="2014-07" db="EMBL/GenBank/DDBJ databases">
        <authorList>
            <person name="McCorrison J."/>
            <person name="Sanka R."/>
            <person name="Torralba M."/>
            <person name="Gillis M."/>
            <person name="Haft D.H."/>
            <person name="Methe B."/>
            <person name="Sutton G."/>
            <person name="Nelson K.E."/>
        </authorList>
    </citation>
    <scope>NUCLEOTIDE SEQUENCE [LARGE SCALE GENOMIC DNA]</scope>
    <source>
        <strain evidence="18 19">DNF00666</strain>
    </source>
</reference>
<keyword evidence="12" id="KW-0564">Palmitate</keyword>
<dbReference type="GO" id="GO:0009279">
    <property type="term" value="C:cell outer membrane"/>
    <property type="evidence" value="ECO:0007669"/>
    <property type="project" value="UniProtKB-SubCell"/>
</dbReference>
<dbReference type="InterPro" id="IPR054765">
    <property type="entry name" value="SLBB_dom"/>
</dbReference>
<evidence type="ECO:0000313" key="18">
    <source>
        <dbReference type="EMBL" id="KGF56232.1"/>
    </source>
</evidence>
<evidence type="ECO:0000256" key="5">
    <source>
        <dbReference type="ARBA" id="ARBA00022597"/>
    </source>
</evidence>
<accession>A0A096CN61</accession>
<evidence type="ECO:0000259" key="16">
    <source>
        <dbReference type="Pfam" id="PF02563"/>
    </source>
</evidence>
<feature type="transmembrane region" description="Helical" evidence="15">
    <location>
        <begin position="245"/>
        <end position="264"/>
    </location>
</feature>
<evidence type="ECO:0000259" key="17">
    <source>
        <dbReference type="Pfam" id="PF22461"/>
    </source>
</evidence>
<name>A0A096CN61_9BACT</name>
<evidence type="ECO:0000256" key="12">
    <source>
        <dbReference type="ARBA" id="ARBA00023139"/>
    </source>
</evidence>
<organism evidence="18 19">
    <name type="scientific">Prevotella melaninogenica DNF00666</name>
    <dbReference type="NCBI Taxonomy" id="1401073"/>
    <lineage>
        <taxon>Bacteria</taxon>
        <taxon>Pseudomonadati</taxon>
        <taxon>Bacteroidota</taxon>
        <taxon>Bacteroidia</taxon>
        <taxon>Bacteroidales</taxon>
        <taxon>Prevotellaceae</taxon>
        <taxon>Prevotella</taxon>
    </lineage>
</organism>
<dbReference type="GO" id="GO:0046930">
    <property type="term" value="C:pore complex"/>
    <property type="evidence" value="ECO:0007669"/>
    <property type="project" value="UniProtKB-KW"/>
</dbReference>
<evidence type="ECO:0000256" key="1">
    <source>
        <dbReference type="ARBA" id="ARBA00004571"/>
    </source>
</evidence>
<protein>
    <submittedName>
        <fullName evidence="18">Sugar transporter</fullName>
    </submittedName>
</protein>
<gene>
    <name evidence="18" type="ORF">HMPREF0661_01120</name>
</gene>
<dbReference type="GO" id="GO:0006811">
    <property type="term" value="P:monoatomic ion transport"/>
    <property type="evidence" value="ECO:0007669"/>
    <property type="project" value="UniProtKB-KW"/>
</dbReference>
<dbReference type="PANTHER" id="PTHR33619:SF3">
    <property type="entry name" value="POLYSACCHARIDE EXPORT PROTEIN GFCE-RELATED"/>
    <property type="match status" value="1"/>
</dbReference>
<evidence type="ECO:0000256" key="4">
    <source>
        <dbReference type="ARBA" id="ARBA00022452"/>
    </source>
</evidence>
<evidence type="ECO:0000256" key="11">
    <source>
        <dbReference type="ARBA" id="ARBA00023136"/>
    </source>
</evidence>
<evidence type="ECO:0000256" key="6">
    <source>
        <dbReference type="ARBA" id="ARBA00022692"/>
    </source>
</evidence>
<keyword evidence="5 18" id="KW-0762">Sugar transport</keyword>